<reference evidence="1" key="2">
    <citation type="submission" date="2020-11" db="EMBL/GenBank/DDBJ databases">
        <authorList>
            <person name="McCartney M.A."/>
            <person name="Auch B."/>
            <person name="Kono T."/>
            <person name="Mallez S."/>
            <person name="Becker A."/>
            <person name="Gohl D.M."/>
            <person name="Silverstein K.A.T."/>
            <person name="Koren S."/>
            <person name="Bechman K.B."/>
            <person name="Herman A."/>
            <person name="Abrahante J.E."/>
            <person name="Garbe J."/>
        </authorList>
    </citation>
    <scope>NUCLEOTIDE SEQUENCE</scope>
    <source>
        <strain evidence="1">Duluth1</strain>
        <tissue evidence="1">Whole animal</tissue>
    </source>
</reference>
<dbReference type="AlphaFoldDB" id="A0A9D4J356"/>
<protein>
    <submittedName>
        <fullName evidence="1">Uncharacterized protein</fullName>
    </submittedName>
</protein>
<dbReference type="EMBL" id="JAIWYP010000007">
    <property type="protein sequence ID" value="KAH3796655.1"/>
    <property type="molecule type" value="Genomic_DNA"/>
</dbReference>
<comment type="caution">
    <text evidence="1">The sequence shown here is derived from an EMBL/GenBank/DDBJ whole genome shotgun (WGS) entry which is preliminary data.</text>
</comment>
<sequence length="147" mass="16710">MFHKDWTINVTCIVLTRKTAVHPGGHIFQQTGTIFKLSLAIIRTKVLTKVLTSKTARPLAATFFQQTGTILNLNWTKNKTSRENCNSPGGHVFQQTGTIFKLSLDIIRTYLVTKFQCKQGFTITIYENCWSPGDHVFQLTRTIFELS</sequence>
<reference evidence="1" key="1">
    <citation type="journal article" date="2019" name="bioRxiv">
        <title>The Genome of the Zebra Mussel, Dreissena polymorpha: A Resource for Invasive Species Research.</title>
        <authorList>
            <person name="McCartney M.A."/>
            <person name="Auch B."/>
            <person name="Kono T."/>
            <person name="Mallez S."/>
            <person name="Zhang Y."/>
            <person name="Obille A."/>
            <person name="Becker A."/>
            <person name="Abrahante J.E."/>
            <person name="Garbe J."/>
            <person name="Badalamenti J.P."/>
            <person name="Herman A."/>
            <person name="Mangelson H."/>
            <person name="Liachko I."/>
            <person name="Sullivan S."/>
            <person name="Sone E.D."/>
            <person name="Koren S."/>
            <person name="Silverstein K.A.T."/>
            <person name="Beckman K.B."/>
            <person name="Gohl D.M."/>
        </authorList>
    </citation>
    <scope>NUCLEOTIDE SEQUENCE</scope>
    <source>
        <strain evidence="1">Duluth1</strain>
        <tissue evidence="1">Whole animal</tissue>
    </source>
</reference>
<evidence type="ECO:0000313" key="2">
    <source>
        <dbReference type="Proteomes" id="UP000828390"/>
    </source>
</evidence>
<evidence type="ECO:0000313" key="1">
    <source>
        <dbReference type="EMBL" id="KAH3796655.1"/>
    </source>
</evidence>
<name>A0A9D4J356_DREPO</name>
<gene>
    <name evidence="1" type="ORF">DPMN_150224</name>
</gene>
<dbReference type="Proteomes" id="UP000828390">
    <property type="component" value="Unassembled WGS sequence"/>
</dbReference>
<accession>A0A9D4J356</accession>
<organism evidence="1 2">
    <name type="scientific">Dreissena polymorpha</name>
    <name type="common">Zebra mussel</name>
    <name type="synonym">Mytilus polymorpha</name>
    <dbReference type="NCBI Taxonomy" id="45954"/>
    <lineage>
        <taxon>Eukaryota</taxon>
        <taxon>Metazoa</taxon>
        <taxon>Spiralia</taxon>
        <taxon>Lophotrochozoa</taxon>
        <taxon>Mollusca</taxon>
        <taxon>Bivalvia</taxon>
        <taxon>Autobranchia</taxon>
        <taxon>Heteroconchia</taxon>
        <taxon>Euheterodonta</taxon>
        <taxon>Imparidentia</taxon>
        <taxon>Neoheterodontei</taxon>
        <taxon>Myida</taxon>
        <taxon>Dreissenoidea</taxon>
        <taxon>Dreissenidae</taxon>
        <taxon>Dreissena</taxon>
    </lineage>
</organism>
<proteinExistence type="predicted"/>
<keyword evidence="2" id="KW-1185">Reference proteome</keyword>